<evidence type="ECO:0000259" key="10">
    <source>
        <dbReference type="PROSITE" id="PS50011"/>
    </source>
</evidence>
<evidence type="ECO:0000256" key="9">
    <source>
        <dbReference type="SAM" id="Phobius"/>
    </source>
</evidence>
<keyword evidence="6" id="KW-0067">ATP-binding</keyword>
<dbReference type="PANTHER" id="PTHR24363:SF0">
    <property type="entry name" value="SERINE_THREONINE KINASE LIKE DOMAIN CONTAINING 1"/>
    <property type="match status" value="1"/>
</dbReference>
<dbReference type="GO" id="GO:0004674">
    <property type="term" value="F:protein serine/threonine kinase activity"/>
    <property type="evidence" value="ECO:0007669"/>
    <property type="project" value="UniProtKB-KW"/>
</dbReference>
<dbReference type="PROSITE" id="PS50011">
    <property type="entry name" value="PROTEIN_KINASE_DOM"/>
    <property type="match status" value="1"/>
</dbReference>
<keyword evidence="9" id="KW-1133">Transmembrane helix</keyword>
<name>A0A2V1IYL9_9BACT</name>
<keyword evidence="2" id="KW-0723">Serine/threonine-protein kinase</keyword>
<reference evidence="12" key="1">
    <citation type="submission" date="2018-02" db="EMBL/GenBank/DDBJ databases">
        <authorList>
            <person name="Clavel T."/>
            <person name="Strowig T."/>
        </authorList>
    </citation>
    <scope>NUCLEOTIDE SEQUENCE [LARGE SCALE GENOMIC DNA]</scope>
    <source>
        <strain evidence="12">DSM 100764</strain>
    </source>
</reference>
<evidence type="ECO:0000313" key="12">
    <source>
        <dbReference type="Proteomes" id="UP000244925"/>
    </source>
</evidence>
<comment type="catalytic activity">
    <reaction evidence="7">
        <text>L-threonyl-[protein] + ATP = O-phospho-L-threonyl-[protein] + ADP + H(+)</text>
        <dbReference type="Rhea" id="RHEA:46608"/>
        <dbReference type="Rhea" id="RHEA-COMP:11060"/>
        <dbReference type="Rhea" id="RHEA-COMP:11605"/>
        <dbReference type="ChEBI" id="CHEBI:15378"/>
        <dbReference type="ChEBI" id="CHEBI:30013"/>
        <dbReference type="ChEBI" id="CHEBI:30616"/>
        <dbReference type="ChEBI" id="CHEBI:61977"/>
        <dbReference type="ChEBI" id="CHEBI:456216"/>
        <dbReference type="EC" id="2.7.11.1"/>
    </reaction>
</comment>
<feature type="domain" description="Protein kinase" evidence="10">
    <location>
        <begin position="1"/>
        <end position="273"/>
    </location>
</feature>
<keyword evidence="4" id="KW-0547">Nucleotide-binding</keyword>
<evidence type="ECO:0000256" key="5">
    <source>
        <dbReference type="ARBA" id="ARBA00022777"/>
    </source>
</evidence>
<evidence type="ECO:0000256" key="4">
    <source>
        <dbReference type="ARBA" id="ARBA00022741"/>
    </source>
</evidence>
<evidence type="ECO:0000256" key="7">
    <source>
        <dbReference type="ARBA" id="ARBA00047899"/>
    </source>
</evidence>
<dbReference type="InterPro" id="IPR000719">
    <property type="entry name" value="Prot_kinase_dom"/>
</dbReference>
<proteinExistence type="predicted"/>
<keyword evidence="3" id="KW-0808">Transferase</keyword>
<comment type="caution">
    <text evidence="11">The sequence shown here is derived from an EMBL/GenBank/DDBJ whole genome shotgun (WGS) entry which is preliminary data.</text>
</comment>
<keyword evidence="9" id="KW-0812">Transmembrane</keyword>
<dbReference type="SUPFAM" id="SSF56112">
    <property type="entry name" value="Protein kinase-like (PK-like)"/>
    <property type="match status" value="1"/>
</dbReference>
<dbReference type="Gene3D" id="1.10.510.10">
    <property type="entry name" value="Transferase(Phosphotransferase) domain 1"/>
    <property type="match status" value="1"/>
</dbReference>
<dbReference type="EC" id="2.7.11.1" evidence="1"/>
<keyword evidence="12" id="KW-1185">Reference proteome</keyword>
<dbReference type="Gene3D" id="3.30.200.20">
    <property type="entry name" value="Phosphorylase Kinase, domain 1"/>
    <property type="match status" value="1"/>
</dbReference>
<protein>
    <recommendedName>
        <fullName evidence="1">non-specific serine/threonine protein kinase</fullName>
        <ecNumber evidence="1">2.7.11.1</ecNumber>
    </recommendedName>
</protein>
<evidence type="ECO:0000256" key="3">
    <source>
        <dbReference type="ARBA" id="ARBA00022679"/>
    </source>
</evidence>
<dbReference type="GeneID" id="93425094"/>
<evidence type="ECO:0000313" key="11">
    <source>
        <dbReference type="EMBL" id="PWB07794.1"/>
    </source>
</evidence>
<comment type="catalytic activity">
    <reaction evidence="8">
        <text>L-seryl-[protein] + ATP = O-phospho-L-seryl-[protein] + ADP + H(+)</text>
        <dbReference type="Rhea" id="RHEA:17989"/>
        <dbReference type="Rhea" id="RHEA-COMP:9863"/>
        <dbReference type="Rhea" id="RHEA-COMP:11604"/>
        <dbReference type="ChEBI" id="CHEBI:15378"/>
        <dbReference type="ChEBI" id="CHEBI:29999"/>
        <dbReference type="ChEBI" id="CHEBI:30616"/>
        <dbReference type="ChEBI" id="CHEBI:83421"/>
        <dbReference type="ChEBI" id="CHEBI:456216"/>
        <dbReference type="EC" id="2.7.11.1"/>
    </reaction>
</comment>
<feature type="transmembrane region" description="Helical" evidence="9">
    <location>
        <begin position="227"/>
        <end position="245"/>
    </location>
</feature>
<organism evidence="11 12">
    <name type="scientific">Paramuribaculum intestinale</name>
    <dbReference type="NCBI Taxonomy" id="2094151"/>
    <lineage>
        <taxon>Bacteria</taxon>
        <taxon>Pseudomonadati</taxon>
        <taxon>Bacteroidota</taxon>
        <taxon>Bacteroidia</taxon>
        <taxon>Bacteroidales</taxon>
        <taxon>Muribaculaceae</taxon>
        <taxon>Paramuribaculum</taxon>
    </lineage>
</organism>
<dbReference type="Proteomes" id="UP000244925">
    <property type="component" value="Unassembled WGS sequence"/>
</dbReference>
<evidence type="ECO:0000256" key="2">
    <source>
        <dbReference type="ARBA" id="ARBA00022527"/>
    </source>
</evidence>
<dbReference type="GO" id="GO:0005524">
    <property type="term" value="F:ATP binding"/>
    <property type="evidence" value="ECO:0007669"/>
    <property type="project" value="UniProtKB-KW"/>
</dbReference>
<dbReference type="SMART" id="SM00220">
    <property type="entry name" value="S_TKc"/>
    <property type="match status" value="1"/>
</dbReference>
<dbReference type="EMBL" id="PUBV01000010">
    <property type="protein sequence ID" value="PWB07794.1"/>
    <property type="molecule type" value="Genomic_DNA"/>
</dbReference>
<dbReference type="InterPro" id="IPR011009">
    <property type="entry name" value="Kinase-like_dom_sf"/>
</dbReference>
<evidence type="ECO:0000256" key="1">
    <source>
        <dbReference type="ARBA" id="ARBA00012513"/>
    </source>
</evidence>
<dbReference type="RefSeq" id="WP_107035940.1">
    <property type="nucleotide sequence ID" value="NZ_CAOLHR010000006.1"/>
</dbReference>
<dbReference type="PANTHER" id="PTHR24363">
    <property type="entry name" value="SERINE/THREONINE PROTEIN KINASE"/>
    <property type="match status" value="1"/>
</dbReference>
<accession>A0A2V1IYL9</accession>
<gene>
    <name evidence="11" type="ORF">C5O25_06580</name>
</gene>
<keyword evidence="9" id="KW-0472">Membrane</keyword>
<dbReference type="Pfam" id="PF00069">
    <property type="entry name" value="Pkinase"/>
    <property type="match status" value="1"/>
</dbReference>
<evidence type="ECO:0000256" key="8">
    <source>
        <dbReference type="ARBA" id="ARBA00048679"/>
    </source>
</evidence>
<evidence type="ECO:0000256" key="6">
    <source>
        <dbReference type="ARBA" id="ARBA00022840"/>
    </source>
</evidence>
<dbReference type="AlphaFoldDB" id="A0A2V1IYL9"/>
<keyword evidence="5" id="KW-0418">Kinase</keyword>
<sequence length="273" mass="31209">MSEADHCAAQKWTELELLPEWDEEYYDVYTAKKHGKWVMLKTLKAAYKDDPRFQAMLEKEFDVRYNLAHPGIVMINDLEEVPGLGLCIITDDVYGDSLRKLIDSGKAGPEHVEKVCTQLVDALDYIQRNHVVHFPVRPETIVFTENIGNLKLIDVGFDQREHLTPADASEDIYMFGKVLRELTDVVPGSPARLRRIADKCLSQNPRDRYRSVHELRMALASRSDNRLYMAIIVFLLVMIALLVWFNSGVAPHRPSSLTLVPQLAVSWFGFGQH</sequence>